<dbReference type="PANTHER" id="PTHR31836">
    <property type="match status" value="1"/>
</dbReference>
<dbReference type="CDD" id="cd22191">
    <property type="entry name" value="DPBB_RlpA_EXP_N-like"/>
    <property type="match status" value="1"/>
</dbReference>
<name>A0AAW0QJL3_9PEZI</name>
<dbReference type="GO" id="GO:0050832">
    <property type="term" value="P:defense response to fungus"/>
    <property type="evidence" value="ECO:0007669"/>
    <property type="project" value="InterPro"/>
</dbReference>
<dbReference type="InterPro" id="IPR036908">
    <property type="entry name" value="RlpA-like_sf"/>
</dbReference>
<dbReference type="PANTHER" id="PTHR31836:SF28">
    <property type="entry name" value="SRCR DOMAIN-CONTAINING PROTEIN-RELATED"/>
    <property type="match status" value="1"/>
</dbReference>
<dbReference type="GO" id="GO:0042742">
    <property type="term" value="P:defense response to bacterium"/>
    <property type="evidence" value="ECO:0007669"/>
    <property type="project" value="InterPro"/>
</dbReference>
<comment type="caution">
    <text evidence="4">The sequence shown here is derived from an EMBL/GenBank/DDBJ whole genome shotgun (WGS) entry which is preliminary data.</text>
</comment>
<dbReference type="Proteomes" id="UP001392437">
    <property type="component" value="Unassembled WGS sequence"/>
</dbReference>
<sequence>MQFFTAIVLAAAGFAAAAPVTESSENAATSVLEARARSGDMTYYDPGLGACGRTNGPNDAIVAVPFAFFTAANPNKDPMCGRKLKVNYKGKSKTVTIVDKCYGCKGNDIDVTPSVFKELAGGLGAGRVKVTWDFV</sequence>
<keyword evidence="5" id="KW-1185">Reference proteome</keyword>
<evidence type="ECO:0000256" key="2">
    <source>
        <dbReference type="SAM" id="SignalP"/>
    </source>
</evidence>
<feature type="domain" description="Barwin" evidence="3">
    <location>
        <begin position="67"/>
        <end position="133"/>
    </location>
</feature>
<protein>
    <submittedName>
        <fullName evidence="4">RlpA-like double-psi beta-barrel-protein domain-containing protein-containing protein</fullName>
    </submittedName>
</protein>
<dbReference type="Gene3D" id="2.40.40.10">
    <property type="entry name" value="RlpA-like domain"/>
    <property type="match status" value="1"/>
</dbReference>
<dbReference type="InterPro" id="IPR001153">
    <property type="entry name" value="Barwin_dom"/>
</dbReference>
<gene>
    <name evidence="4" type="ORF">PG999_013040</name>
</gene>
<organism evidence="4 5">
    <name type="scientific">Apiospora kogelbergensis</name>
    <dbReference type="NCBI Taxonomy" id="1337665"/>
    <lineage>
        <taxon>Eukaryota</taxon>
        <taxon>Fungi</taxon>
        <taxon>Dikarya</taxon>
        <taxon>Ascomycota</taxon>
        <taxon>Pezizomycotina</taxon>
        <taxon>Sordariomycetes</taxon>
        <taxon>Xylariomycetidae</taxon>
        <taxon>Amphisphaeriales</taxon>
        <taxon>Apiosporaceae</taxon>
        <taxon>Apiospora</taxon>
    </lineage>
</organism>
<evidence type="ECO:0000313" key="5">
    <source>
        <dbReference type="Proteomes" id="UP001392437"/>
    </source>
</evidence>
<dbReference type="EMBL" id="JAQQWP010000010">
    <property type="protein sequence ID" value="KAK8097096.1"/>
    <property type="molecule type" value="Genomic_DNA"/>
</dbReference>
<reference evidence="4 5" key="1">
    <citation type="submission" date="2023-01" db="EMBL/GenBank/DDBJ databases">
        <title>Analysis of 21 Apiospora genomes using comparative genomics revels a genus with tremendous synthesis potential of carbohydrate active enzymes and secondary metabolites.</title>
        <authorList>
            <person name="Sorensen T."/>
        </authorList>
    </citation>
    <scope>NUCLEOTIDE SEQUENCE [LARGE SCALE GENOMIC DNA]</scope>
    <source>
        <strain evidence="4 5">CBS 117206</strain>
    </source>
</reference>
<dbReference type="Pfam" id="PF00967">
    <property type="entry name" value="Barwin"/>
    <property type="match status" value="1"/>
</dbReference>
<feature type="chain" id="PRO_5043822068" evidence="2">
    <location>
        <begin position="18"/>
        <end position="135"/>
    </location>
</feature>
<proteinExistence type="predicted"/>
<evidence type="ECO:0000313" key="4">
    <source>
        <dbReference type="EMBL" id="KAK8097096.1"/>
    </source>
</evidence>
<accession>A0AAW0QJL3</accession>
<dbReference type="SUPFAM" id="SSF50685">
    <property type="entry name" value="Barwin-like endoglucanases"/>
    <property type="match status" value="1"/>
</dbReference>
<dbReference type="AlphaFoldDB" id="A0AAW0QJL3"/>
<keyword evidence="1 2" id="KW-0732">Signal</keyword>
<evidence type="ECO:0000259" key="3">
    <source>
        <dbReference type="Pfam" id="PF00967"/>
    </source>
</evidence>
<dbReference type="InterPro" id="IPR051477">
    <property type="entry name" value="Expansin_CellWall"/>
</dbReference>
<evidence type="ECO:0000256" key="1">
    <source>
        <dbReference type="ARBA" id="ARBA00022729"/>
    </source>
</evidence>
<feature type="signal peptide" evidence="2">
    <location>
        <begin position="1"/>
        <end position="17"/>
    </location>
</feature>